<reference evidence="1 2" key="1">
    <citation type="journal article" date="2011" name="Plasmid">
        <title>Streptomyces turgidiscabies Car8 contains a modular pathogenicity island that shares virulence genes with other actinobacterial plant pathogens.</title>
        <authorList>
            <person name="Huguet-Tapia J.C."/>
            <person name="Badger J.H."/>
            <person name="Loria R."/>
            <person name="Pettis G.S."/>
        </authorList>
    </citation>
    <scope>NUCLEOTIDE SEQUENCE [LARGE SCALE GENOMIC DNA]</scope>
    <source>
        <strain evidence="1 2">Car8</strain>
    </source>
</reference>
<organism evidence="1 2">
    <name type="scientific">Streptomyces turgidiscabies (strain Car8)</name>
    <dbReference type="NCBI Taxonomy" id="698760"/>
    <lineage>
        <taxon>Bacteria</taxon>
        <taxon>Bacillati</taxon>
        <taxon>Actinomycetota</taxon>
        <taxon>Actinomycetes</taxon>
        <taxon>Kitasatosporales</taxon>
        <taxon>Streptomycetaceae</taxon>
        <taxon>Streptomyces</taxon>
    </lineage>
</organism>
<dbReference type="PATRIC" id="fig|698760.3.peg.8254"/>
<keyword evidence="2" id="KW-1185">Reference proteome</keyword>
<proteinExistence type="predicted"/>
<evidence type="ECO:0000313" key="2">
    <source>
        <dbReference type="Proteomes" id="UP000010931"/>
    </source>
</evidence>
<dbReference type="STRING" id="85558.T45_02286"/>
<accession>L7EVC0</accession>
<gene>
    <name evidence="1" type="ORF">STRTUCAR8_06419</name>
</gene>
<dbReference type="AlphaFoldDB" id="L7EVC0"/>
<protein>
    <submittedName>
        <fullName evidence="1">Uncharacterized protein</fullName>
    </submittedName>
</protein>
<comment type="caution">
    <text evidence="1">The sequence shown here is derived from an EMBL/GenBank/DDBJ whole genome shotgun (WGS) entry which is preliminary data.</text>
</comment>
<dbReference type="GeneID" id="97400524"/>
<dbReference type="RefSeq" id="WP_006382245.1">
    <property type="nucleotide sequence ID" value="NZ_AEJB01000573.1"/>
</dbReference>
<name>L7EVC0_STRT8</name>
<evidence type="ECO:0000313" key="1">
    <source>
        <dbReference type="EMBL" id="ELP62829.1"/>
    </source>
</evidence>
<sequence length="77" mass="8305">MPDTITRRAYLLAAVTANGCPVTTARAEQLLAASPWPTSGRNTARKDLRALAARGFLRPGQADGRRVYHPTISKDSV</sequence>
<dbReference type="EMBL" id="AEJB01000573">
    <property type="protein sequence ID" value="ELP62829.1"/>
    <property type="molecule type" value="Genomic_DNA"/>
</dbReference>
<dbReference type="Proteomes" id="UP000010931">
    <property type="component" value="Unassembled WGS sequence"/>
</dbReference>